<feature type="domain" description="Alcohol dehydrogenase-like N-terminal" evidence="8">
    <location>
        <begin position="23"/>
        <end position="113"/>
    </location>
</feature>
<dbReference type="InterPro" id="IPR036291">
    <property type="entry name" value="NAD(P)-bd_dom_sf"/>
</dbReference>
<keyword evidence="10" id="KW-1185">Reference proteome</keyword>
<evidence type="ECO:0000313" key="10">
    <source>
        <dbReference type="Proteomes" id="UP001419910"/>
    </source>
</evidence>
<accession>A0ABU9YBN3</accession>
<keyword evidence="4 6" id="KW-0862">Zinc</keyword>
<dbReference type="InterPro" id="IPR013154">
    <property type="entry name" value="ADH-like_N"/>
</dbReference>
<dbReference type="Pfam" id="PF00107">
    <property type="entry name" value="ADH_zinc_N"/>
    <property type="match status" value="1"/>
</dbReference>
<dbReference type="PANTHER" id="PTHR43161">
    <property type="entry name" value="SORBITOL DEHYDROGENASE"/>
    <property type="match status" value="1"/>
</dbReference>
<dbReference type="EMBL" id="JBDIME010000039">
    <property type="protein sequence ID" value="MEN2793112.1"/>
    <property type="molecule type" value="Genomic_DNA"/>
</dbReference>
<dbReference type="SUPFAM" id="SSF50129">
    <property type="entry name" value="GroES-like"/>
    <property type="match status" value="1"/>
</dbReference>
<evidence type="ECO:0000313" key="9">
    <source>
        <dbReference type="EMBL" id="MEN2793112.1"/>
    </source>
</evidence>
<feature type="domain" description="Alcohol dehydrogenase-like C-terminal" evidence="7">
    <location>
        <begin position="161"/>
        <end position="290"/>
    </location>
</feature>
<evidence type="ECO:0000256" key="6">
    <source>
        <dbReference type="RuleBase" id="RU361277"/>
    </source>
</evidence>
<dbReference type="Gene3D" id="3.90.180.10">
    <property type="entry name" value="Medium-chain alcohol dehydrogenases, catalytic domain"/>
    <property type="match status" value="1"/>
</dbReference>
<dbReference type="InterPro" id="IPR013149">
    <property type="entry name" value="ADH-like_C"/>
</dbReference>
<dbReference type="PROSITE" id="PS00059">
    <property type="entry name" value="ADH_ZINC"/>
    <property type="match status" value="1"/>
</dbReference>
<sequence length="337" mass="35571">MKAVRVLTPGSYSIDDVPMPSCGPRDALIKVSACGICGSDLHFVKWGTLRADGQPMALGHEATGIVESVGSAVDTVSPGMRVFISPTASDGSTIGAGIHDGAFASHVVIRDAVLGKNLLPLPADLDLHRAALVEPLAVGLHTVNRGNPDTSTKAVVFGCGPIGLAAVLWLARRNVRHITAIDIADERLAYATQMGAHAVINPNKEDLPARLAELQGAGDPIRGQPTVGTDVFYDLAAGPGVIENITGMAKFRSRLVIGAIYFNPVPMNFRALISREMEITTAGPYEQELHDALAELPNVDPATLDAYVTATLPFSDFDKAFELAKQPSSAKVMVTFD</sequence>
<evidence type="ECO:0000256" key="2">
    <source>
        <dbReference type="ARBA" id="ARBA00008072"/>
    </source>
</evidence>
<name>A0ABU9YBN3_9SPHN</name>
<evidence type="ECO:0000259" key="8">
    <source>
        <dbReference type="Pfam" id="PF08240"/>
    </source>
</evidence>
<evidence type="ECO:0000256" key="1">
    <source>
        <dbReference type="ARBA" id="ARBA00001947"/>
    </source>
</evidence>
<evidence type="ECO:0000256" key="3">
    <source>
        <dbReference type="ARBA" id="ARBA00022723"/>
    </source>
</evidence>
<gene>
    <name evidence="9" type="ORF">ABC974_26035</name>
</gene>
<evidence type="ECO:0000256" key="4">
    <source>
        <dbReference type="ARBA" id="ARBA00022833"/>
    </source>
</evidence>
<evidence type="ECO:0000259" key="7">
    <source>
        <dbReference type="Pfam" id="PF00107"/>
    </source>
</evidence>
<dbReference type="Pfam" id="PF08240">
    <property type="entry name" value="ADH_N"/>
    <property type="match status" value="1"/>
</dbReference>
<comment type="caution">
    <text evidence="9">The sequence shown here is derived from an EMBL/GenBank/DDBJ whole genome shotgun (WGS) entry which is preliminary data.</text>
</comment>
<organism evidence="9 10">
    <name type="scientific">Sphingomonas oligophenolica</name>
    <dbReference type="NCBI Taxonomy" id="301154"/>
    <lineage>
        <taxon>Bacteria</taxon>
        <taxon>Pseudomonadati</taxon>
        <taxon>Pseudomonadota</taxon>
        <taxon>Alphaproteobacteria</taxon>
        <taxon>Sphingomonadales</taxon>
        <taxon>Sphingomonadaceae</taxon>
        <taxon>Sphingomonas</taxon>
    </lineage>
</organism>
<proteinExistence type="inferred from homology"/>
<keyword evidence="3 6" id="KW-0479">Metal-binding</keyword>
<comment type="similarity">
    <text evidence="2 6">Belongs to the zinc-containing alcohol dehydrogenase family.</text>
</comment>
<dbReference type="PANTHER" id="PTHR43161:SF23">
    <property type="entry name" value="(R,R)-BUTANEDIOL DEHYDROGENASE-RELATED"/>
    <property type="match status" value="1"/>
</dbReference>
<keyword evidence="5" id="KW-0560">Oxidoreductase</keyword>
<dbReference type="RefSeq" id="WP_343890241.1">
    <property type="nucleotide sequence ID" value="NZ_BAAAEH010000031.1"/>
</dbReference>
<evidence type="ECO:0000256" key="5">
    <source>
        <dbReference type="ARBA" id="ARBA00023002"/>
    </source>
</evidence>
<comment type="cofactor">
    <cofactor evidence="1 6">
        <name>Zn(2+)</name>
        <dbReference type="ChEBI" id="CHEBI:29105"/>
    </cofactor>
</comment>
<dbReference type="InterPro" id="IPR002328">
    <property type="entry name" value="ADH_Zn_CS"/>
</dbReference>
<protein>
    <submittedName>
        <fullName evidence="9">Alcohol dehydrogenase catalytic domain-containing protein</fullName>
    </submittedName>
</protein>
<dbReference type="SUPFAM" id="SSF51735">
    <property type="entry name" value="NAD(P)-binding Rossmann-fold domains"/>
    <property type="match status" value="1"/>
</dbReference>
<dbReference type="Gene3D" id="3.40.50.720">
    <property type="entry name" value="NAD(P)-binding Rossmann-like Domain"/>
    <property type="match status" value="1"/>
</dbReference>
<reference evidence="9 10" key="1">
    <citation type="submission" date="2024-05" db="EMBL/GenBank/DDBJ databases">
        <authorList>
            <person name="Liu Q."/>
            <person name="Xin Y.-H."/>
        </authorList>
    </citation>
    <scope>NUCLEOTIDE SEQUENCE [LARGE SCALE GENOMIC DNA]</scope>
    <source>
        <strain evidence="9 10">CGMCC 1.10181</strain>
    </source>
</reference>
<dbReference type="Proteomes" id="UP001419910">
    <property type="component" value="Unassembled WGS sequence"/>
</dbReference>
<dbReference type="InterPro" id="IPR011032">
    <property type="entry name" value="GroES-like_sf"/>
</dbReference>